<comment type="subcellular location">
    <subcellularLocation>
        <location evidence="1">Mitochondrion outer membrane</location>
        <topology evidence="1">Single-pass membrane protein</topology>
    </subcellularLocation>
</comment>
<keyword evidence="7" id="KW-0653">Protein transport</keyword>
<evidence type="ECO:0000256" key="10">
    <source>
        <dbReference type="ARBA" id="ARBA00023136"/>
    </source>
</evidence>
<evidence type="ECO:0000313" key="12">
    <source>
        <dbReference type="Ensembl" id="ENSXETP00000110569"/>
    </source>
</evidence>
<evidence type="ECO:0000256" key="3">
    <source>
        <dbReference type="ARBA" id="ARBA00014537"/>
    </source>
</evidence>
<evidence type="ECO:0000256" key="5">
    <source>
        <dbReference type="ARBA" id="ARBA00022692"/>
    </source>
</evidence>
<reference evidence="12" key="2">
    <citation type="submission" date="2021-03" db="UniProtKB">
        <authorList>
            <consortium name="Ensembl"/>
        </authorList>
    </citation>
    <scope>IDENTIFICATION</scope>
</reference>
<reference evidence="12" key="1">
    <citation type="journal article" date="2010" name="Science">
        <title>The genome of the Western clawed frog Xenopus tropicalis.</title>
        <authorList>
            <person name="Hellsten U."/>
            <person name="Harland R.M."/>
            <person name="Gilchrist M.J."/>
            <person name="Hendrix D."/>
            <person name="Jurka J."/>
            <person name="Kapitonov V."/>
            <person name="Ovcharenko I."/>
            <person name="Putnam N.H."/>
            <person name="Shu S."/>
            <person name="Taher L."/>
            <person name="Blitz I.L."/>
            <person name="Blumberg B."/>
            <person name="Dichmann D.S."/>
            <person name="Dubchak I."/>
            <person name="Amaya E."/>
            <person name="Detter J.C."/>
            <person name="Fletcher R."/>
            <person name="Gerhard D.S."/>
            <person name="Goodstein D."/>
            <person name="Graves T."/>
            <person name="Grigoriev I.V."/>
            <person name="Grimwood J."/>
            <person name="Kawashima T."/>
            <person name="Lindquist E."/>
            <person name="Lucas S.M."/>
            <person name="Mead P.E."/>
            <person name="Mitros T."/>
            <person name="Ogino H."/>
            <person name="Ohta Y."/>
            <person name="Poliakov A.V."/>
            <person name="Pollet N."/>
            <person name="Robert J."/>
            <person name="Salamov A."/>
            <person name="Sater A.K."/>
            <person name="Schmutz J."/>
            <person name="Terry A."/>
            <person name="Vize P.D."/>
            <person name="Warren W.C."/>
            <person name="Wells D."/>
            <person name="Wills A."/>
            <person name="Wilson R.K."/>
            <person name="Zimmerman L.B."/>
            <person name="Zorn A.M."/>
            <person name="Grainger R."/>
            <person name="Grammer T."/>
            <person name="Khokha M.K."/>
            <person name="Richardson P.M."/>
            <person name="Rokhsar D.S."/>
        </authorList>
    </citation>
    <scope>NUCLEOTIDE SEQUENCE [LARGE SCALE GENOMIC DNA]</scope>
    <source>
        <strain evidence="12">Nigerian</strain>
    </source>
</reference>
<dbReference type="GO" id="GO:0030150">
    <property type="term" value="P:protein import into mitochondrial matrix"/>
    <property type="evidence" value="ECO:0007669"/>
    <property type="project" value="InterPro"/>
</dbReference>
<evidence type="ECO:0000256" key="1">
    <source>
        <dbReference type="ARBA" id="ARBA00004572"/>
    </source>
</evidence>
<dbReference type="GO" id="GO:0005742">
    <property type="term" value="C:mitochondrial outer membrane translocase complex"/>
    <property type="evidence" value="ECO:0007669"/>
    <property type="project" value="InterPro"/>
</dbReference>
<name>A0A803JRF1_XENTR</name>
<dbReference type="Pfam" id="PF08038">
    <property type="entry name" value="Tom7"/>
    <property type="match status" value="1"/>
</dbReference>
<evidence type="ECO:0000256" key="4">
    <source>
        <dbReference type="ARBA" id="ARBA00022448"/>
    </source>
</evidence>
<evidence type="ECO:0000256" key="8">
    <source>
        <dbReference type="ARBA" id="ARBA00022989"/>
    </source>
</evidence>
<keyword evidence="6" id="KW-1000">Mitochondrion outer membrane</keyword>
<dbReference type="InterPro" id="IPR012621">
    <property type="entry name" value="Tom7"/>
</dbReference>
<evidence type="ECO:0000256" key="9">
    <source>
        <dbReference type="ARBA" id="ARBA00023128"/>
    </source>
</evidence>
<dbReference type="InParanoid" id="A0A803JRF1"/>
<evidence type="ECO:0000256" key="6">
    <source>
        <dbReference type="ARBA" id="ARBA00022787"/>
    </source>
</evidence>
<keyword evidence="9" id="KW-0496">Mitochondrion</keyword>
<comment type="similarity">
    <text evidence="2">Belongs to the Tom7 family.</text>
</comment>
<proteinExistence type="inferred from homology"/>
<evidence type="ECO:0000256" key="11">
    <source>
        <dbReference type="ARBA" id="ARBA00032786"/>
    </source>
</evidence>
<dbReference type="PANTHER" id="PTHR46722">
    <property type="entry name" value="MITOCHONDRIAL IMPORT RECEPTOR SUBUNIT TOM7 HOMOLOG"/>
    <property type="match status" value="1"/>
</dbReference>
<dbReference type="AlphaFoldDB" id="A0A803JRF1"/>
<accession>A0A803JRF1</accession>
<evidence type="ECO:0000256" key="2">
    <source>
        <dbReference type="ARBA" id="ARBA00010917"/>
    </source>
</evidence>
<protein>
    <recommendedName>
        <fullName evidence="3">Mitochondrial import receptor subunit TOM7 homolog</fullName>
    </recommendedName>
    <alternativeName>
        <fullName evidence="11">Translocase of outer membrane 7 kDa subunit homolog</fullName>
    </alternativeName>
</protein>
<keyword evidence="8" id="KW-1133">Transmembrane helix</keyword>
<dbReference type="PANTHER" id="PTHR46722:SF1">
    <property type="entry name" value="MITOCHONDRIAL IMPORT RECEPTOR SUBUNIT TOM7 HOMOLOG"/>
    <property type="match status" value="1"/>
</dbReference>
<evidence type="ECO:0000256" key="7">
    <source>
        <dbReference type="ARBA" id="ARBA00022927"/>
    </source>
</evidence>
<keyword evidence="5" id="KW-0812">Transmembrane</keyword>
<keyword evidence="4" id="KW-0813">Transport</keyword>
<keyword evidence="10" id="KW-0472">Membrane</keyword>
<organism evidence="12">
    <name type="scientific">Xenopus tropicalis</name>
    <name type="common">Western clawed frog</name>
    <name type="synonym">Silurana tropicalis</name>
    <dbReference type="NCBI Taxonomy" id="8364"/>
    <lineage>
        <taxon>Eukaryota</taxon>
        <taxon>Metazoa</taxon>
        <taxon>Chordata</taxon>
        <taxon>Craniata</taxon>
        <taxon>Vertebrata</taxon>
        <taxon>Euteleostomi</taxon>
        <taxon>Amphibia</taxon>
        <taxon>Batrachia</taxon>
        <taxon>Anura</taxon>
        <taxon>Pipoidea</taxon>
        <taxon>Pipidae</taxon>
        <taxon>Xenopodinae</taxon>
        <taxon>Xenopus</taxon>
        <taxon>Silurana</taxon>
    </lineage>
</organism>
<sequence>MADLQLQFHLPPLGGGITTFRSLFFSTYLVYQNSYLNLSNGQIPAGSDVQCAPPLEIGLAAMPELSKESKQRLQKVFKCGQFTIRWGFIPLVLYLGFKRGADPGMPEPTVLSLLWG</sequence>
<dbReference type="Ensembl" id="ENSXETT00000111262">
    <property type="protein sequence ID" value="ENSXETP00000110569"/>
    <property type="gene ID" value="ENSXETG00000042882"/>
</dbReference>
<dbReference type="GeneTree" id="ENSGT00390000014833"/>